<sequence length="92" mass="10732">MKLTDLIKDIENIDEEAIIFQEDRENPNSDIILSFAEEGDEGVKEVEGRKYYYLIEVFLAKEFVEDWAASLGHEPTLEEKVKRLYDYAINDA</sequence>
<proteinExistence type="predicted"/>
<evidence type="ECO:0000313" key="1">
    <source>
        <dbReference type="EMBL" id="SDD43761.1"/>
    </source>
</evidence>
<reference evidence="2" key="1">
    <citation type="submission" date="2016-10" db="EMBL/GenBank/DDBJ databases">
        <authorList>
            <person name="Varghese N."/>
            <person name="Submissions S."/>
        </authorList>
    </citation>
    <scope>NUCLEOTIDE SEQUENCE [LARGE SCALE GENOMIC DNA]</scope>
    <source>
        <strain evidence="2">DSM 25811 / CCM 8410 / LMG 26954 / E90</strain>
    </source>
</reference>
<dbReference type="AlphaFoldDB" id="A0A1G6UR36"/>
<accession>A0A1G6UR36</accession>
<dbReference type="RefSeq" id="WP_090391204.1">
    <property type="nucleotide sequence ID" value="NZ_FMZO01000009.1"/>
</dbReference>
<dbReference type="EMBL" id="FMZO01000009">
    <property type="protein sequence ID" value="SDD43761.1"/>
    <property type="molecule type" value="Genomic_DNA"/>
</dbReference>
<gene>
    <name evidence="1" type="ORF">SAMN04487894_10963</name>
</gene>
<dbReference type="OrthoDB" id="981556at2"/>
<organism evidence="1 2">
    <name type="scientific">Niabella drilacis (strain DSM 25811 / CCM 8410 / CCUG 62505 / LMG 26954 / E90)</name>
    <dbReference type="NCBI Taxonomy" id="1285928"/>
    <lineage>
        <taxon>Bacteria</taxon>
        <taxon>Pseudomonadati</taxon>
        <taxon>Bacteroidota</taxon>
        <taxon>Chitinophagia</taxon>
        <taxon>Chitinophagales</taxon>
        <taxon>Chitinophagaceae</taxon>
        <taxon>Niabella</taxon>
    </lineage>
</organism>
<dbReference type="STRING" id="1285928.SAMN04487894_10963"/>
<protein>
    <submittedName>
        <fullName evidence="1">Uncharacterized protein</fullName>
    </submittedName>
</protein>
<evidence type="ECO:0000313" key="2">
    <source>
        <dbReference type="Proteomes" id="UP000198757"/>
    </source>
</evidence>
<keyword evidence="2" id="KW-1185">Reference proteome</keyword>
<dbReference type="Proteomes" id="UP000198757">
    <property type="component" value="Unassembled WGS sequence"/>
</dbReference>
<name>A0A1G6UR36_NIADE</name>